<accession>A0AA39XF11</accession>
<protein>
    <recommendedName>
        <fullName evidence="6">FAD-binding domain-containing protein</fullName>
    </recommendedName>
</protein>
<dbReference type="GO" id="GO:0071949">
    <property type="term" value="F:FAD binding"/>
    <property type="evidence" value="ECO:0007669"/>
    <property type="project" value="InterPro"/>
</dbReference>
<evidence type="ECO:0000256" key="5">
    <source>
        <dbReference type="ARBA" id="ARBA00023033"/>
    </source>
</evidence>
<gene>
    <name evidence="7" type="ORF">B0T14DRAFT_532570</name>
</gene>
<evidence type="ECO:0000256" key="1">
    <source>
        <dbReference type="ARBA" id="ARBA00007992"/>
    </source>
</evidence>
<sequence>MGVFENKASVGGFGSLAINGTTSQRCVDQASPEVNHATPLKIAIVGAGIGGLAVSIGLRRNGHQVHSRFANEVGAAVHLAPNANGILRRWGIFAEQIGGNPMNRLIERTSDGQVRQDVDLTIANKRWQHPWHLVHRVNLHDRLKQLAISGTGIGTPAALHTSSKVVAVDPEKGHLTLQDGSTVTADLIIGADGIYSMTRKHIQDTKLFSSGKAAFRFLIPRPDAEADPITAPLVKQKNALSLWFGDDRRVVMYPCNDNELLNFVCIHPETESQATESDGWNKQASIEQVLKVYQNFDPALKALVAKADTAKVQVWQLLDMDKLPTWVSGKLALLGDSAHPFTPRTCSFVATIKGKEQLKLSKTLQF</sequence>
<keyword evidence="2" id="KW-0285">Flavoprotein</keyword>
<dbReference type="InterPro" id="IPR002938">
    <property type="entry name" value="FAD-bd"/>
</dbReference>
<evidence type="ECO:0000259" key="6">
    <source>
        <dbReference type="Pfam" id="PF01494"/>
    </source>
</evidence>
<proteinExistence type="inferred from homology"/>
<evidence type="ECO:0000256" key="2">
    <source>
        <dbReference type="ARBA" id="ARBA00022630"/>
    </source>
</evidence>
<dbReference type="GO" id="GO:0004497">
    <property type="term" value="F:monooxygenase activity"/>
    <property type="evidence" value="ECO:0007669"/>
    <property type="project" value="UniProtKB-KW"/>
</dbReference>
<keyword evidence="8" id="KW-1185">Reference proteome</keyword>
<comment type="caution">
    <text evidence="7">The sequence shown here is derived from an EMBL/GenBank/DDBJ whole genome shotgun (WGS) entry which is preliminary data.</text>
</comment>
<dbReference type="InterPro" id="IPR050493">
    <property type="entry name" value="FAD-dep_Monooxygenase_BioMet"/>
</dbReference>
<dbReference type="PRINTS" id="PR00420">
    <property type="entry name" value="RNGMNOXGNASE"/>
</dbReference>
<dbReference type="EMBL" id="JAULSU010000001">
    <property type="protein sequence ID" value="KAK0631995.1"/>
    <property type="molecule type" value="Genomic_DNA"/>
</dbReference>
<dbReference type="PANTHER" id="PTHR13789">
    <property type="entry name" value="MONOOXYGENASE"/>
    <property type="match status" value="1"/>
</dbReference>
<evidence type="ECO:0000256" key="4">
    <source>
        <dbReference type="ARBA" id="ARBA00023002"/>
    </source>
</evidence>
<dbReference type="InterPro" id="IPR036188">
    <property type="entry name" value="FAD/NAD-bd_sf"/>
</dbReference>
<dbReference type="Proteomes" id="UP001175000">
    <property type="component" value="Unassembled WGS sequence"/>
</dbReference>
<organism evidence="7 8">
    <name type="scientific">Immersiella caudata</name>
    <dbReference type="NCBI Taxonomy" id="314043"/>
    <lineage>
        <taxon>Eukaryota</taxon>
        <taxon>Fungi</taxon>
        <taxon>Dikarya</taxon>
        <taxon>Ascomycota</taxon>
        <taxon>Pezizomycotina</taxon>
        <taxon>Sordariomycetes</taxon>
        <taxon>Sordariomycetidae</taxon>
        <taxon>Sordariales</taxon>
        <taxon>Lasiosphaeriaceae</taxon>
        <taxon>Immersiella</taxon>
    </lineage>
</organism>
<keyword evidence="4" id="KW-0560">Oxidoreductase</keyword>
<feature type="domain" description="FAD-binding" evidence="6">
    <location>
        <begin position="41"/>
        <end position="344"/>
    </location>
</feature>
<dbReference type="SUPFAM" id="SSF54373">
    <property type="entry name" value="FAD-linked reductases, C-terminal domain"/>
    <property type="match status" value="1"/>
</dbReference>
<dbReference type="Pfam" id="PF01494">
    <property type="entry name" value="FAD_binding_3"/>
    <property type="match status" value="1"/>
</dbReference>
<name>A0AA39XF11_9PEZI</name>
<keyword evidence="5" id="KW-0503">Monooxygenase</keyword>
<comment type="similarity">
    <text evidence="1">Belongs to the paxM FAD-dependent monooxygenase family.</text>
</comment>
<evidence type="ECO:0000313" key="8">
    <source>
        <dbReference type="Proteomes" id="UP001175000"/>
    </source>
</evidence>
<dbReference type="Gene3D" id="3.50.50.60">
    <property type="entry name" value="FAD/NAD(P)-binding domain"/>
    <property type="match status" value="1"/>
</dbReference>
<reference evidence="7" key="1">
    <citation type="submission" date="2023-06" db="EMBL/GenBank/DDBJ databases">
        <title>Genome-scale phylogeny and comparative genomics of the fungal order Sordariales.</title>
        <authorList>
            <consortium name="Lawrence Berkeley National Laboratory"/>
            <person name="Hensen N."/>
            <person name="Bonometti L."/>
            <person name="Westerberg I."/>
            <person name="Brannstrom I.O."/>
            <person name="Guillou S."/>
            <person name="Cros-Aarteil S."/>
            <person name="Calhoun S."/>
            <person name="Haridas S."/>
            <person name="Kuo A."/>
            <person name="Mondo S."/>
            <person name="Pangilinan J."/>
            <person name="Riley R."/>
            <person name="Labutti K."/>
            <person name="Andreopoulos B."/>
            <person name="Lipzen A."/>
            <person name="Chen C."/>
            <person name="Yanf M."/>
            <person name="Daum C."/>
            <person name="Ng V."/>
            <person name="Clum A."/>
            <person name="Steindorff A."/>
            <person name="Ohm R."/>
            <person name="Martin F."/>
            <person name="Silar P."/>
            <person name="Natvig D."/>
            <person name="Lalanne C."/>
            <person name="Gautier V."/>
            <person name="Ament-Velasquez S.L."/>
            <person name="Kruys A."/>
            <person name="Hutchinson M.I."/>
            <person name="Powell A.J."/>
            <person name="Barry K."/>
            <person name="Miller A.N."/>
            <person name="Grigoriev I.V."/>
            <person name="Debuchy R."/>
            <person name="Gladieux P."/>
            <person name="Thoren M.H."/>
            <person name="Johannesson H."/>
        </authorList>
    </citation>
    <scope>NUCLEOTIDE SEQUENCE</scope>
    <source>
        <strain evidence="7">CBS 606.72</strain>
    </source>
</reference>
<keyword evidence="3" id="KW-0274">FAD</keyword>
<dbReference type="PANTHER" id="PTHR13789:SF261">
    <property type="entry name" value="HYDROXYLASE, PUTATIVE (AFU_ORTHOLOGUE AFUA_7G00590)-RELATED"/>
    <property type="match status" value="1"/>
</dbReference>
<evidence type="ECO:0000256" key="3">
    <source>
        <dbReference type="ARBA" id="ARBA00022827"/>
    </source>
</evidence>
<evidence type="ECO:0000313" key="7">
    <source>
        <dbReference type="EMBL" id="KAK0631995.1"/>
    </source>
</evidence>
<dbReference type="SUPFAM" id="SSF51905">
    <property type="entry name" value="FAD/NAD(P)-binding domain"/>
    <property type="match status" value="1"/>
</dbReference>
<dbReference type="AlphaFoldDB" id="A0AA39XF11"/>